<organism evidence="2 3">
    <name type="scientific">Acaulospora morrowiae</name>
    <dbReference type="NCBI Taxonomy" id="94023"/>
    <lineage>
        <taxon>Eukaryota</taxon>
        <taxon>Fungi</taxon>
        <taxon>Fungi incertae sedis</taxon>
        <taxon>Mucoromycota</taxon>
        <taxon>Glomeromycotina</taxon>
        <taxon>Glomeromycetes</taxon>
        <taxon>Diversisporales</taxon>
        <taxon>Acaulosporaceae</taxon>
        <taxon>Acaulospora</taxon>
    </lineage>
</organism>
<name>A0A9N9NIW6_9GLOM</name>
<feature type="domain" description="ABC transporter" evidence="1">
    <location>
        <begin position="1"/>
        <end position="26"/>
    </location>
</feature>
<dbReference type="GO" id="GO:0005524">
    <property type="term" value="F:ATP binding"/>
    <property type="evidence" value="ECO:0007669"/>
    <property type="project" value="InterPro"/>
</dbReference>
<dbReference type="PANTHER" id="PTHR43119">
    <property type="entry name" value="ABC TRANSPORT PROTEIN ATP-BINDING COMPONENT-RELATED"/>
    <property type="match status" value="1"/>
</dbReference>
<gene>
    <name evidence="2" type="ORF">AMORRO_LOCUS14372</name>
</gene>
<sequence length="79" mass="8956">GEIQRISLAIALSCKPEVLLLDEPTSALDPTTCLLVEESLKEYACIWVTHDVEQEKRVSTHKFVLNPRVERDEQVLVPI</sequence>
<keyword evidence="3" id="KW-1185">Reference proteome</keyword>
<evidence type="ECO:0000259" key="1">
    <source>
        <dbReference type="Pfam" id="PF00005"/>
    </source>
</evidence>
<dbReference type="PANTHER" id="PTHR43119:SF1">
    <property type="entry name" value="ABC TRANSPORTER DOMAIN-CONTAINING PROTEIN"/>
    <property type="match status" value="1"/>
</dbReference>
<evidence type="ECO:0000313" key="3">
    <source>
        <dbReference type="Proteomes" id="UP000789342"/>
    </source>
</evidence>
<protein>
    <submittedName>
        <fullName evidence="2">8229_t:CDS:1</fullName>
    </submittedName>
</protein>
<reference evidence="2" key="1">
    <citation type="submission" date="2021-06" db="EMBL/GenBank/DDBJ databases">
        <authorList>
            <person name="Kallberg Y."/>
            <person name="Tangrot J."/>
            <person name="Rosling A."/>
        </authorList>
    </citation>
    <scope>NUCLEOTIDE SEQUENCE</scope>
    <source>
        <strain evidence="2">CL551</strain>
    </source>
</reference>
<dbReference type="Gene3D" id="3.40.50.300">
    <property type="entry name" value="P-loop containing nucleotide triphosphate hydrolases"/>
    <property type="match status" value="1"/>
</dbReference>
<dbReference type="AlphaFoldDB" id="A0A9N9NIW6"/>
<accession>A0A9N9NIW6</accession>
<dbReference type="EMBL" id="CAJVPV010028229">
    <property type="protein sequence ID" value="CAG8735952.1"/>
    <property type="molecule type" value="Genomic_DNA"/>
</dbReference>
<proteinExistence type="predicted"/>
<dbReference type="Proteomes" id="UP000789342">
    <property type="component" value="Unassembled WGS sequence"/>
</dbReference>
<dbReference type="OrthoDB" id="6593433at2759"/>
<dbReference type="InterPro" id="IPR027417">
    <property type="entry name" value="P-loop_NTPase"/>
</dbReference>
<dbReference type="Pfam" id="PF00005">
    <property type="entry name" value="ABC_tran"/>
    <property type="match status" value="1"/>
</dbReference>
<comment type="caution">
    <text evidence="2">The sequence shown here is derived from an EMBL/GenBank/DDBJ whole genome shotgun (WGS) entry which is preliminary data.</text>
</comment>
<evidence type="ECO:0000313" key="2">
    <source>
        <dbReference type="EMBL" id="CAG8735952.1"/>
    </source>
</evidence>
<feature type="non-terminal residue" evidence="2">
    <location>
        <position position="79"/>
    </location>
</feature>
<dbReference type="SUPFAM" id="SSF52540">
    <property type="entry name" value="P-loop containing nucleoside triphosphate hydrolases"/>
    <property type="match status" value="1"/>
</dbReference>
<dbReference type="GO" id="GO:0016887">
    <property type="term" value="F:ATP hydrolysis activity"/>
    <property type="evidence" value="ECO:0007669"/>
    <property type="project" value="InterPro"/>
</dbReference>
<dbReference type="InterPro" id="IPR003439">
    <property type="entry name" value="ABC_transporter-like_ATP-bd"/>
</dbReference>